<dbReference type="InterPro" id="IPR032675">
    <property type="entry name" value="LRR_dom_sf"/>
</dbReference>
<evidence type="ECO:0008006" key="3">
    <source>
        <dbReference type="Google" id="ProtNLM"/>
    </source>
</evidence>
<dbReference type="OrthoDB" id="2841072at2759"/>
<dbReference type="EMBL" id="VDMD01000001">
    <property type="protein sequence ID" value="TRM70655.1"/>
    <property type="molecule type" value="Genomic_DNA"/>
</dbReference>
<comment type="caution">
    <text evidence="1">The sequence shown here is derived from an EMBL/GenBank/DDBJ whole genome shotgun (WGS) entry which is preliminary data.</text>
</comment>
<dbReference type="Proteomes" id="UP000320762">
    <property type="component" value="Unassembled WGS sequence"/>
</dbReference>
<organism evidence="1 2">
    <name type="scientific">Schizophyllum amplum</name>
    <dbReference type="NCBI Taxonomy" id="97359"/>
    <lineage>
        <taxon>Eukaryota</taxon>
        <taxon>Fungi</taxon>
        <taxon>Dikarya</taxon>
        <taxon>Basidiomycota</taxon>
        <taxon>Agaricomycotina</taxon>
        <taxon>Agaricomycetes</taxon>
        <taxon>Agaricomycetidae</taxon>
        <taxon>Agaricales</taxon>
        <taxon>Schizophyllaceae</taxon>
        <taxon>Schizophyllum</taxon>
    </lineage>
</organism>
<name>A0A550D0S4_9AGAR</name>
<keyword evidence="2" id="KW-1185">Reference proteome</keyword>
<proteinExistence type="predicted"/>
<evidence type="ECO:0000313" key="2">
    <source>
        <dbReference type="Proteomes" id="UP000320762"/>
    </source>
</evidence>
<reference evidence="1 2" key="1">
    <citation type="journal article" date="2019" name="New Phytol.">
        <title>Comparative genomics reveals unique wood-decay strategies and fruiting body development in the Schizophyllaceae.</title>
        <authorList>
            <person name="Almasi E."/>
            <person name="Sahu N."/>
            <person name="Krizsan K."/>
            <person name="Balint B."/>
            <person name="Kovacs G.M."/>
            <person name="Kiss B."/>
            <person name="Cseklye J."/>
            <person name="Drula E."/>
            <person name="Henrissat B."/>
            <person name="Nagy I."/>
            <person name="Chovatia M."/>
            <person name="Adam C."/>
            <person name="LaButti K."/>
            <person name="Lipzen A."/>
            <person name="Riley R."/>
            <person name="Grigoriev I.V."/>
            <person name="Nagy L.G."/>
        </authorList>
    </citation>
    <scope>NUCLEOTIDE SEQUENCE [LARGE SCALE GENOMIC DNA]</scope>
    <source>
        <strain evidence="1 2">NL-1724</strain>
    </source>
</reference>
<dbReference type="AlphaFoldDB" id="A0A550D0S4"/>
<gene>
    <name evidence="1" type="ORF">BD626DRAFT_478156</name>
</gene>
<accession>A0A550D0S4</accession>
<protein>
    <recommendedName>
        <fullName evidence="3">F-box domain-containing protein</fullName>
    </recommendedName>
</protein>
<evidence type="ECO:0000313" key="1">
    <source>
        <dbReference type="EMBL" id="TRM70655.1"/>
    </source>
</evidence>
<sequence>MKRAFLAELPLDTLYECAFSGLVSVSIRVFDIIRFDDADIARLAAAWPHLRTLSLCDAGEMVPACTLASLMSLARGCPDLEKLALAIDATELPRDHLEGSTLARSPCRLRKLDVLRAPIGSEPERVASLLTRYFPFLEPLDVEAKLQWDSELPFQQDSQRRERWAEVKRLMPAFLEARKTGIYGRVANRA</sequence>
<dbReference type="Gene3D" id="3.80.10.10">
    <property type="entry name" value="Ribonuclease Inhibitor"/>
    <property type="match status" value="1"/>
</dbReference>